<dbReference type="InterPro" id="IPR015421">
    <property type="entry name" value="PyrdxlP-dep_Trfase_major"/>
</dbReference>
<dbReference type="GO" id="GO:0009116">
    <property type="term" value="P:nucleoside metabolic process"/>
    <property type="evidence" value="ECO:0007669"/>
    <property type="project" value="InterPro"/>
</dbReference>
<dbReference type="InterPro" id="IPR023010">
    <property type="entry name" value="GcvPA"/>
</dbReference>
<dbReference type="GO" id="GO:0004375">
    <property type="term" value="F:glycine dehydrogenase (decarboxylating) activity"/>
    <property type="evidence" value="ECO:0007669"/>
    <property type="project" value="UniProtKB-EC"/>
</dbReference>
<comment type="caution">
    <text evidence="8">The sequence shown here is derived from an EMBL/GenBank/DDBJ whole genome shotgun (WGS) entry which is preliminary data.</text>
</comment>
<gene>
    <name evidence="4" type="primary">gcvPA</name>
    <name evidence="8" type="ORF">BSOLF_0359</name>
    <name evidence="7" type="ORF">BSOLF_1736</name>
</gene>
<evidence type="ECO:0000313" key="9">
    <source>
        <dbReference type="Proteomes" id="UP000244338"/>
    </source>
</evidence>
<reference evidence="9" key="1">
    <citation type="journal article" date="2018" name="Sci. Rep.">
        <title>Lignite coal burning seam in the remote Altai Mountains harbors a hydrogen-driven thermophilic microbial community.</title>
        <authorList>
            <person name="Kadnikov V.V."/>
            <person name="Mardanov A.V."/>
            <person name="Ivasenko D.A."/>
            <person name="Antsiferov D.V."/>
            <person name="Beletsky A.V."/>
            <person name="Karnachuk O.V."/>
            <person name="Ravin N.V."/>
        </authorList>
    </citation>
    <scope>NUCLEOTIDE SEQUENCE [LARGE SCALE GENOMIC DNA]</scope>
</reference>
<dbReference type="EMBL" id="PEBX01000085">
    <property type="protein sequence ID" value="PTQ55666.1"/>
    <property type="molecule type" value="Genomic_DNA"/>
</dbReference>
<dbReference type="PANTHER" id="PTHR42806:SF1">
    <property type="entry name" value="GLYCINE DEHYDROGENASE (DECARBOXYLATING)"/>
    <property type="match status" value="1"/>
</dbReference>
<protein>
    <recommendedName>
        <fullName evidence="4">Probable glycine dehydrogenase (decarboxylating) subunit 1</fullName>
        <ecNumber evidence="4">1.4.4.2</ecNumber>
    </recommendedName>
    <alternativeName>
        <fullName evidence="4">Glycine cleavage system P-protein subunit 1</fullName>
    </alternativeName>
    <alternativeName>
        <fullName evidence="4">Glycine decarboxylase subunit 1</fullName>
    </alternativeName>
    <alternativeName>
        <fullName evidence="4">Glycine dehydrogenase (aminomethyl-transferring) subunit 1</fullName>
    </alternativeName>
</protein>
<dbReference type="Proteomes" id="UP000244338">
    <property type="component" value="Unassembled WGS sequence"/>
</dbReference>
<reference evidence="8" key="2">
    <citation type="journal article" date="2018" name="Sci. Rep.">
        <title>Lignite coal burning seam in the remote Altai Mountains harbors a hydrogen-driven thermophilic microbial community.</title>
        <authorList>
            <person name="Kadnikov V.V."/>
            <person name="Mardanov A.V."/>
            <person name="Ivasenko D.A."/>
            <person name="Beletsky A.V."/>
            <person name="Karnachuk O.V."/>
            <person name="Ravin N.V."/>
        </authorList>
    </citation>
    <scope>NUCLEOTIDE SEQUENCE</scope>
    <source>
        <strain evidence="8">AL32</strain>
    </source>
</reference>
<keyword evidence="2 4" id="KW-0560">Oxidoreductase</keyword>
<dbReference type="AlphaFoldDB" id="A0A2R6Y0X2"/>
<evidence type="ECO:0000313" key="8">
    <source>
        <dbReference type="EMBL" id="PTQ56324.1"/>
    </source>
</evidence>
<evidence type="ECO:0000256" key="2">
    <source>
        <dbReference type="ARBA" id="ARBA00023002"/>
    </source>
</evidence>
<evidence type="ECO:0000256" key="3">
    <source>
        <dbReference type="ARBA" id="ARBA00049026"/>
    </source>
</evidence>
<sequence length="502" mass="55501">MTHPYLPLTDADRQAMFEALGISDISQLFADIPDDVRLKRDLHLPEGLSEAELLKTLQAFAQKNRSTESLIHFLGAGAYDHIIPAVVDAVIARSEFYTAYTPYQPELSQGGLQAMFEFQTMIASLTGMDAATSSHYDAHTALAEATLLSLRESKRKKIALSPALHPESRSVVRAYTAGWDVDMVHVPLRGGMIDLDALEATLKGGDISALLIQYPNFFGLIEPLDKIATLTQGYGSHLIVMSNPLSLALFQSPGAYGADIVCGDMQPLGIPLNFGGPYAGYFTVKERWLRKVPGRIVGETRDERGRRGYVLTLQTREQHIRREKATSNITSNQALMALASAVAMSAFGPEGLREMAEQNFHKAHYTLAAIEAQTPYRRVYDGLFFNEFLLGLDRPAVDVEQMGLKVGLLPGLPLSRLFPKTEAPEELADQWERLLLIAVTEKRTRVEIDALVAFLKQVANGEHESQIKPQIELEINDEGWRALKNDEAHGTSKQSDEEGQKA</sequence>
<feature type="region of interest" description="Disordered" evidence="5">
    <location>
        <begin position="482"/>
        <end position="502"/>
    </location>
</feature>
<accession>A0A2R6Y0X2</accession>
<comment type="catalytic activity">
    <reaction evidence="3 4">
        <text>N(6)-[(R)-lipoyl]-L-lysyl-[glycine-cleavage complex H protein] + glycine + H(+) = N(6)-[(R)-S(8)-aminomethyldihydrolipoyl]-L-lysyl-[glycine-cleavage complex H protein] + CO2</text>
        <dbReference type="Rhea" id="RHEA:24304"/>
        <dbReference type="Rhea" id="RHEA-COMP:10494"/>
        <dbReference type="Rhea" id="RHEA-COMP:10495"/>
        <dbReference type="ChEBI" id="CHEBI:15378"/>
        <dbReference type="ChEBI" id="CHEBI:16526"/>
        <dbReference type="ChEBI" id="CHEBI:57305"/>
        <dbReference type="ChEBI" id="CHEBI:83099"/>
        <dbReference type="ChEBI" id="CHEBI:83143"/>
        <dbReference type="EC" id="1.4.4.2"/>
    </reaction>
</comment>
<proteinExistence type="inferred from homology"/>
<organism evidence="8 9">
    <name type="scientific">Candidatus Carbonibacillus altaicus</name>
    <dbReference type="NCBI Taxonomy" id="2163959"/>
    <lineage>
        <taxon>Bacteria</taxon>
        <taxon>Bacillati</taxon>
        <taxon>Bacillota</taxon>
        <taxon>Bacilli</taxon>
        <taxon>Bacillales</taxon>
        <taxon>Candidatus Carbonibacillus</taxon>
    </lineage>
</organism>
<dbReference type="EMBL" id="PEBX01000033">
    <property type="protein sequence ID" value="PTQ56324.1"/>
    <property type="molecule type" value="Genomic_DNA"/>
</dbReference>
<dbReference type="Gene3D" id="3.90.1150.10">
    <property type="entry name" value="Aspartate Aminotransferase, domain 1"/>
    <property type="match status" value="1"/>
</dbReference>
<dbReference type="HAMAP" id="MF_00712">
    <property type="entry name" value="GcvPA"/>
    <property type="match status" value="1"/>
</dbReference>
<dbReference type="PIRSF" id="PIRSF006815">
    <property type="entry name" value="GcvPA"/>
    <property type="match status" value="1"/>
</dbReference>
<dbReference type="InterPro" id="IPR049315">
    <property type="entry name" value="GDC-P_N"/>
</dbReference>
<evidence type="ECO:0000313" key="7">
    <source>
        <dbReference type="EMBL" id="PTQ55666.1"/>
    </source>
</evidence>
<dbReference type="Pfam" id="PF02347">
    <property type="entry name" value="GDC-P"/>
    <property type="match status" value="1"/>
</dbReference>
<feature type="domain" description="Glycine cleavage system P-protein N-terminal" evidence="6">
    <location>
        <begin position="5"/>
        <end position="393"/>
    </location>
</feature>
<evidence type="ECO:0000256" key="1">
    <source>
        <dbReference type="ARBA" id="ARBA00003788"/>
    </source>
</evidence>
<name>A0A2R6Y0X2_9BACL</name>
<comment type="subunit">
    <text evidence="4">The glycine cleavage system is composed of four proteins: P, T, L and H. In this organism, the P 'protein' is a heterodimer of two subunits.</text>
</comment>
<dbReference type="CDD" id="cd00613">
    <property type="entry name" value="GDC-P"/>
    <property type="match status" value="1"/>
</dbReference>
<comment type="function">
    <text evidence="1 4">The glycine cleavage system catalyzes the degradation of glycine. The P protein binds the alpha-amino group of glycine through its pyridoxal phosphate cofactor; CO(2) is released and the remaining methylamine moiety is then transferred to the lipoamide cofactor of the H protein.</text>
</comment>
<dbReference type="Gene3D" id="3.40.640.10">
    <property type="entry name" value="Type I PLP-dependent aspartate aminotransferase-like (Major domain)"/>
    <property type="match status" value="1"/>
</dbReference>
<evidence type="ECO:0000256" key="4">
    <source>
        <dbReference type="HAMAP-Rule" id="MF_00712"/>
    </source>
</evidence>
<dbReference type="NCBIfam" id="NF001696">
    <property type="entry name" value="PRK00451.1"/>
    <property type="match status" value="1"/>
</dbReference>
<evidence type="ECO:0000259" key="6">
    <source>
        <dbReference type="Pfam" id="PF02347"/>
    </source>
</evidence>
<dbReference type="InterPro" id="IPR015422">
    <property type="entry name" value="PyrdxlP-dep_Trfase_small"/>
</dbReference>
<dbReference type="PANTHER" id="PTHR42806">
    <property type="entry name" value="GLYCINE CLEAVAGE SYSTEM P-PROTEIN"/>
    <property type="match status" value="1"/>
</dbReference>
<dbReference type="InterPro" id="IPR015424">
    <property type="entry name" value="PyrdxlP-dep_Trfase"/>
</dbReference>
<dbReference type="EC" id="1.4.4.2" evidence="4"/>
<comment type="similarity">
    <text evidence="4">Belongs to the GcvP family. N-terminal subunit subfamily.</text>
</comment>
<dbReference type="GO" id="GO:0019464">
    <property type="term" value="P:glycine decarboxylation via glycine cleavage system"/>
    <property type="evidence" value="ECO:0007669"/>
    <property type="project" value="UniProtKB-UniRule"/>
</dbReference>
<dbReference type="InterPro" id="IPR020581">
    <property type="entry name" value="GDC_P"/>
</dbReference>
<evidence type="ECO:0000256" key="5">
    <source>
        <dbReference type="SAM" id="MobiDB-lite"/>
    </source>
</evidence>
<dbReference type="SUPFAM" id="SSF53383">
    <property type="entry name" value="PLP-dependent transferases"/>
    <property type="match status" value="1"/>
</dbReference>